<dbReference type="KEGG" id="cmp:Cha6605_3309"/>
<organism evidence="1 2">
    <name type="scientific">Chamaesiphon minutus (strain ATCC 27169 / PCC 6605)</name>
    <dbReference type="NCBI Taxonomy" id="1173020"/>
    <lineage>
        <taxon>Bacteria</taxon>
        <taxon>Bacillati</taxon>
        <taxon>Cyanobacteriota</taxon>
        <taxon>Cyanophyceae</taxon>
        <taxon>Gomontiellales</taxon>
        <taxon>Chamaesiphonaceae</taxon>
        <taxon>Chamaesiphon</taxon>
    </lineage>
</organism>
<keyword evidence="2" id="KW-1185">Reference proteome</keyword>
<accession>K9UI53</accession>
<proteinExistence type="predicted"/>
<protein>
    <submittedName>
        <fullName evidence="1">Uncharacterized protein</fullName>
    </submittedName>
</protein>
<dbReference type="eggNOG" id="ENOG50333GC">
    <property type="taxonomic scope" value="Bacteria"/>
</dbReference>
<sequence>MQLEAQLDKLAKLGLVINPEITIEDILFSFDRQALESDPFKLLLFAFGSEVEREPKGRRICNRVWNFDPECVAATGDYVKIVQQLCLLGGDADYLQEIVDYIDLDEGECWLEYTLGDTTQHWEIEPNDDWADMLALSYVMEDLQRDGRQFYSLDNEQAMILVYVDLDTAIKLSDLCDEDLEPVIPA</sequence>
<name>K9UI53_CHAP6</name>
<evidence type="ECO:0000313" key="1">
    <source>
        <dbReference type="EMBL" id="AFY94313.1"/>
    </source>
</evidence>
<dbReference type="RefSeq" id="WP_015160450.1">
    <property type="nucleotide sequence ID" value="NC_019697.1"/>
</dbReference>
<gene>
    <name evidence="1" type="ORF">Cha6605_3309</name>
</gene>
<reference evidence="1 2" key="1">
    <citation type="submission" date="2012-05" db="EMBL/GenBank/DDBJ databases">
        <title>Finished chromosome of genome of Chamaesiphon sp. PCC 6605.</title>
        <authorList>
            <consortium name="US DOE Joint Genome Institute"/>
            <person name="Gugger M."/>
            <person name="Coursin T."/>
            <person name="Rippka R."/>
            <person name="Tandeau De Marsac N."/>
            <person name="Huntemann M."/>
            <person name="Wei C.-L."/>
            <person name="Han J."/>
            <person name="Detter J.C."/>
            <person name="Han C."/>
            <person name="Tapia R."/>
            <person name="Chen A."/>
            <person name="Kyrpides N."/>
            <person name="Mavromatis K."/>
            <person name="Markowitz V."/>
            <person name="Szeto E."/>
            <person name="Ivanova N."/>
            <person name="Pagani I."/>
            <person name="Pati A."/>
            <person name="Goodwin L."/>
            <person name="Nordberg H.P."/>
            <person name="Cantor M.N."/>
            <person name="Hua S.X."/>
            <person name="Woyke T."/>
            <person name="Kerfeld C.A."/>
        </authorList>
    </citation>
    <scope>NUCLEOTIDE SEQUENCE [LARGE SCALE GENOMIC DNA]</scope>
    <source>
        <strain evidence="2">ATCC 27169 / PCC 6605</strain>
    </source>
</reference>
<dbReference type="AlphaFoldDB" id="K9UI53"/>
<dbReference type="HOGENOM" id="CLU_1452009_0_0_3"/>
<dbReference type="Proteomes" id="UP000010366">
    <property type="component" value="Chromosome"/>
</dbReference>
<dbReference type="OrthoDB" id="1377090at2"/>
<dbReference type="EMBL" id="CP003600">
    <property type="protein sequence ID" value="AFY94313.1"/>
    <property type="molecule type" value="Genomic_DNA"/>
</dbReference>
<dbReference type="STRING" id="1173020.Cha6605_3309"/>
<evidence type="ECO:0000313" key="2">
    <source>
        <dbReference type="Proteomes" id="UP000010366"/>
    </source>
</evidence>